<dbReference type="SUPFAM" id="SSF47384">
    <property type="entry name" value="Homodimeric domain of signal transducing histidine kinase"/>
    <property type="match status" value="1"/>
</dbReference>
<evidence type="ECO:0000256" key="8">
    <source>
        <dbReference type="ARBA" id="ARBA00022989"/>
    </source>
</evidence>
<dbReference type="RefSeq" id="WP_165030021.1">
    <property type="nucleotide sequence ID" value="NZ_JAAKZF010000026.1"/>
</dbReference>
<dbReference type="PANTHER" id="PTHR45436">
    <property type="entry name" value="SENSOR HISTIDINE KINASE YKOH"/>
    <property type="match status" value="1"/>
</dbReference>
<dbReference type="AlphaFoldDB" id="A0A6G4WE57"/>
<dbReference type="Pfam" id="PF00512">
    <property type="entry name" value="HisKA"/>
    <property type="match status" value="1"/>
</dbReference>
<dbReference type="EC" id="2.7.13.3" evidence="3"/>
<keyword evidence="6 11" id="KW-0812">Transmembrane</keyword>
<feature type="transmembrane region" description="Helical" evidence="11">
    <location>
        <begin position="173"/>
        <end position="196"/>
    </location>
</feature>
<keyword evidence="10 11" id="KW-0472">Membrane</keyword>
<dbReference type="PRINTS" id="PR00344">
    <property type="entry name" value="BCTRLSENSOR"/>
</dbReference>
<dbReference type="PANTHER" id="PTHR45436:SF1">
    <property type="entry name" value="SENSOR PROTEIN QSEC"/>
    <property type="match status" value="1"/>
</dbReference>
<dbReference type="InterPro" id="IPR013727">
    <property type="entry name" value="2CSK_N"/>
</dbReference>
<evidence type="ECO:0000256" key="5">
    <source>
        <dbReference type="ARBA" id="ARBA00022679"/>
    </source>
</evidence>
<keyword evidence="15" id="KW-1185">Reference proteome</keyword>
<evidence type="ECO:0000256" key="10">
    <source>
        <dbReference type="ARBA" id="ARBA00023136"/>
    </source>
</evidence>
<name>A0A6G4WE57_9HYPH</name>
<dbReference type="InterPro" id="IPR036890">
    <property type="entry name" value="HATPase_C_sf"/>
</dbReference>
<feature type="domain" description="Histidine kinase" evidence="12">
    <location>
        <begin position="248"/>
        <end position="462"/>
    </location>
</feature>
<organism evidence="14 15">
    <name type="scientific">Allomesorhizobium camelthorni</name>
    <dbReference type="NCBI Taxonomy" id="475069"/>
    <lineage>
        <taxon>Bacteria</taxon>
        <taxon>Pseudomonadati</taxon>
        <taxon>Pseudomonadota</taxon>
        <taxon>Alphaproteobacteria</taxon>
        <taxon>Hyphomicrobiales</taxon>
        <taxon>Phyllobacteriaceae</taxon>
        <taxon>Allomesorhizobium</taxon>
    </lineage>
</organism>
<evidence type="ECO:0000256" key="2">
    <source>
        <dbReference type="ARBA" id="ARBA00004370"/>
    </source>
</evidence>
<feature type="transmembrane region" description="Helical" evidence="11">
    <location>
        <begin position="14"/>
        <end position="31"/>
    </location>
</feature>
<reference evidence="14 15" key="1">
    <citation type="submission" date="2020-02" db="EMBL/GenBank/DDBJ databases">
        <title>Genome sequence of strain CCNWXJ40-4.</title>
        <authorList>
            <person name="Gao J."/>
            <person name="Sun J."/>
        </authorList>
    </citation>
    <scope>NUCLEOTIDE SEQUENCE [LARGE SCALE GENOMIC DNA]</scope>
    <source>
        <strain evidence="14 15">CCNWXJ 40-4</strain>
    </source>
</reference>
<evidence type="ECO:0000256" key="6">
    <source>
        <dbReference type="ARBA" id="ARBA00022692"/>
    </source>
</evidence>
<keyword evidence="9" id="KW-0902">Two-component regulatory system</keyword>
<dbReference type="CDD" id="cd00082">
    <property type="entry name" value="HisKA"/>
    <property type="match status" value="1"/>
</dbReference>
<evidence type="ECO:0000259" key="13">
    <source>
        <dbReference type="PROSITE" id="PS50885"/>
    </source>
</evidence>
<evidence type="ECO:0000256" key="3">
    <source>
        <dbReference type="ARBA" id="ARBA00012438"/>
    </source>
</evidence>
<comment type="subcellular location">
    <subcellularLocation>
        <location evidence="2">Membrane</location>
    </subcellularLocation>
</comment>
<evidence type="ECO:0000313" key="14">
    <source>
        <dbReference type="EMBL" id="NGO53041.1"/>
    </source>
</evidence>
<dbReference type="InterPro" id="IPR005467">
    <property type="entry name" value="His_kinase_dom"/>
</dbReference>
<comment type="catalytic activity">
    <reaction evidence="1">
        <text>ATP + protein L-histidine = ADP + protein N-phospho-L-histidine.</text>
        <dbReference type="EC" id="2.7.13.3"/>
    </reaction>
</comment>
<dbReference type="Proteomes" id="UP001642900">
    <property type="component" value="Unassembled WGS sequence"/>
</dbReference>
<feature type="domain" description="HAMP" evidence="13">
    <location>
        <begin position="189"/>
        <end position="240"/>
    </location>
</feature>
<dbReference type="InterPro" id="IPR050428">
    <property type="entry name" value="TCS_sensor_his_kinase"/>
</dbReference>
<evidence type="ECO:0000313" key="15">
    <source>
        <dbReference type="Proteomes" id="UP001642900"/>
    </source>
</evidence>
<evidence type="ECO:0000256" key="7">
    <source>
        <dbReference type="ARBA" id="ARBA00022777"/>
    </source>
</evidence>
<dbReference type="InterPro" id="IPR004358">
    <property type="entry name" value="Sig_transdc_His_kin-like_C"/>
</dbReference>
<dbReference type="SUPFAM" id="SSF55874">
    <property type="entry name" value="ATPase domain of HSP90 chaperone/DNA topoisomerase II/histidine kinase"/>
    <property type="match status" value="1"/>
</dbReference>
<dbReference type="InterPro" id="IPR003660">
    <property type="entry name" value="HAMP_dom"/>
</dbReference>
<keyword evidence="8 11" id="KW-1133">Transmembrane helix</keyword>
<dbReference type="SMART" id="SM00387">
    <property type="entry name" value="HATPase_c"/>
    <property type="match status" value="1"/>
</dbReference>
<dbReference type="InterPro" id="IPR003661">
    <property type="entry name" value="HisK_dim/P_dom"/>
</dbReference>
<evidence type="ECO:0000256" key="11">
    <source>
        <dbReference type="SAM" id="Phobius"/>
    </source>
</evidence>
<dbReference type="GO" id="GO:0000155">
    <property type="term" value="F:phosphorelay sensor kinase activity"/>
    <property type="evidence" value="ECO:0007669"/>
    <property type="project" value="InterPro"/>
</dbReference>
<dbReference type="EMBL" id="JAAKZF010000026">
    <property type="protein sequence ID" value="NGO53041.1"/>
    <property type="molecule type" value="Genomic_DNA"/>
</dbReference>
<dbReference type="Pfam" id="PF02518">
    <property type="entry name" value="HATPase_c"/>
    <property type="match status" value="1"/>
</dbReference>
<evidence type="ECO:0000259" key="12">
    <source>
        <dbReference type="PROSITE" id="PS50109"/>
    </source>
</evidence>
<keyword evidence="4" id="KW-0597">Phosphoprotein</keyword>
<dbReference type="PROSITE" id="PS50885">
    <property type="entry name" value="HAMP"/>
    <property type="match status" value="1"/>
</dbReference>
<evidence type="ECO:0000256" key="1">
    <source>
        <dbReference type="ARBA" id="ARBA00000085"/>
    </source>
</evidence>
<dbReference type="InterPro" id="IPR003594">
    <property type="entry name" value="HATPase_dom"/>
</dbReference>
<dbReference type="GO" id="GO:0005886">
    <property type="term" value="C:plasma membrane"/>
    <property type="evidence" value="ECO:0007669"/>
    <property type="project" value="TreeGrafter"/>
</dbReference>
<dbReference type="Pfam" id="PF08521">
    <property type="entry name" value="2CSK_N"/>
    <property type="match status" value="1"/>
</dbReference>
<proteinExistence type="predicted"/>
<gene>
    <name evidence="14" type="ORF">G6N73_18015</name>
</gene>
<evidence type="ECO:0000256" key="4">
    <source>
        <dbReference type="ARBA" id="ARBA00022553"/>
    </source>
</evidence>
<dbReference type="PROSITE" id="PS50109">
    <property type="entry name" value="HIS_KIN"/>
    <property type="match status" value="1"/>
</dbReference>
<comment type="caution">
    <text evidence="14">The sequence shown here is derived from an EMBL/GenBank/DDBJ whole genome shotgun (WGS) entry which is preliminary data.</text>
</comment>
<sequence>MTAGAAGYSLRRRLLVWLLVPLVAIGLSALLDTYREAVRTADAVSDRILAGSALAIAERVVVAEDGSLEVDIPYVALEMLTSAAQDRVFYRVDGPPGTFITGYENLPTISREVRGNLSFADAVFRGDPIRLAALSRSASTGVDSIPFVVTVAETTIARSQLANTILLRSAVRLAILILGAAIIVWFAVTASLGPLYRLRDAIAERNPGDLHPIEQPAPNEVKGLVEAVNSFMGRLDAAIEALRHFTGNASHQLRTPLTIIRTQLALSARAGSLDEARSAARTGDEAVAHAERVLAQLLLLAKIDETASERLKHLVPVDLTQLAQGCTAERIVAARAAGIDLGFDGVEPAMIRGEPLLLAELIGNLIENAIAYAGSGAEITVRVLANEAVVLEVEDNGPGIPPDQIETVRQRFARGNGGAKPGAGLGLPIVEEIAALFGARLELLTPNTGRGLLARVSFAIADATPAISRDLT</sequence>
<dbReference type="Gene3D" id="1.10.287.130">
    <property type="match status" value="1"/>
</dbReference>
<dbReference type="Gene3D" id="3.30.565.10">
    <property type="entry name" value="Histidine kinase-like ATPase, C-terminal domain"/>
    <property type="match status" value="1"/>
</dbReference>
<dbReference type="InterPro" id="IPR036097">
    <property type="entry name" value="HisK_dim/P_sf"/>
</dbReference>
<dbReference type="SMART" id="SM00388">
    <property type="entry name" value="HisKA"/>
    <property type="match status" value="1"/>
</dbReference>
<keyword evidence="7 14" id="KW-0418">Kinase</keyword>
<evidence type="ECO:0000256" key="9">
    <source>
        <dbReference type="ARBA" id="ARBA00023012"/>
    </source>
</evidence>
<keyword evidence="5" id="KW-0808">Transferase</keyword>
<protein>
    <recommendedName>
        <fullName evidence="3">histidine kinase</fullName>
        <ecNumber evidence="3">2.7.13.3</ecNumber>
    </recommendedName>
</protein>
<accession>A0A6G4WE57</accession>